<dbReference type="RefSeq" id="WP_148857303.1">
    <property type="nucleotide sequence ID" value="NZ_PHNJ01000003.1"/>
</dbReference>
<gene>
    <name evidence="2" type="ORF">CV102_07700</name>
</gene>
<reference evidence="2" key="1">
    <citation type="submission" date="2017-11" db="EMBL/GenBank/DDBJ databases">
        <authorList>
            <person name="Kajale S.C."/>
            <person name="Sharma A."/>
        </authorList>
    </citation>
    <scope>NUCLEOTIDE SEQUENCE</scope>
    <source>
        <strain evidence="2">LS1_42</strain>
    </source>
</reference>
<dbReference type="EMBL" id="PHNJ01000003">
    <property type="protein sequence ID" value="TYL39163.1"/>
    <property type="molecule type" value="Genomic_DNA"/>
</dbReference>
<dbReference type="AlphaFoldDB" id="A0A8J8Q5Y4"/>
<evidence type="ECO:0000313" key="3">
    <source>
        <dbReference type="Proteomes" id="UP000766904"/>
    </source>
</evidence>
<comment type="caution">
    <text evidence="2">The sequence shown here is derived from an EMBL/GenBank/DDBJ whole genome shotgun (WGS) entry which is preliminary data.</text>
</comment>
<dbReference type="OrthoDB" id="181456at2157"/>
<dbReference type="Pfam" id="PF18545">
    <property type="entry name" value="HalOD1"/>
    <property type="match status" value="1"/>
</dbReference>
<organism evidence="2 3">
    <name type="scientific">Natronococcus pandeyae</name>
    <dbReference type="NCBI Taxonomy" id="2055836"/>
    <lineage>
        <taxon>Archaea</taxon>
        <taxon>Methanobacteriati</taxon>
        <taxon>Methanobacteriota</taxon>
        <taxon>Stenosarchaea group</taxon>
        <taxon>Halobacteria</taxon>
        <taxon>Halobacteriales</taxon>
        <taxon>Natrialbaceae</taxon>
        <taxon>Natronococcus</taxon>
    </lineage>
</organism>
<keyword evidence="3" id="KW-1185">Reference proteome</keyword>
<accession>A0A8J8Q5Y4</accession>
<feature type="domain" description="Halobacterial output" evidence="1">
    <location>
        <begin position="11"/>
        <end position="84"/>
    </location>
</feature>
<name>A0A8J8Q5Y4_9EURY</name>
<dbReference type="Proteomes" id="UP000766904">
    <property type="component" value="Unassembled WGS sequence"/>
</dbReference>
<dbReference type="InterPro" id="IPR040624">
    <property type="entry name" value="HalOD1"/>
</dbReference>
<proteinExistence type="predicted"/>
<evidence type="ECO:0000313" key="2">
    <source>
        <dbReference type="EMBL" id="TYL39163.1"/>
    </source>
</evidence>
<protein>
    <recommendedName>
        <fullName evidence="1">Halobacterial output domain-containing protein</fullName>
    </recommendedName>
</protein>
<evidence type="ECO:0000259" key="1">
    <source>
        <dbReference type="Pfam" id="PF18545"/>
    </source>
</evidence>
<sequence>MATRLPSHPSSDESLSVRVARRIAAHEGVDPTELSPPLYHSLDPDALDTLFEPISSGGPRAGCVTFSYDGKRVTVDSDGEIAIESEQHAQSR</sequence>